<feature type="signal peptide" evidence="13">
    <location>
        <begin position="1"/>
        <end position="21"/>
    </location>
</feature>
<dbReference type="Pfam" id="PF04193">
    <property type="entry name" value="PQ-loop"/>
    <property type="match status" value="2"/>
</dbReference>
<accession>A0A1I7ZFG8</accession>
<keyword evidence="13" id="KW-0732">Signal</keyword>
<protein>
    <recommendedName>
        <fullName evidence="11">Cystinosin homolog</fullName>
    </recommendedName>
</protein>
<evidence type="ECO:0000256" key="4">
    <source>
        <dbReference type="ARBA" id="ARBA00022692"/>
    </source>
</evidence>
<evidence type="ECO:0000256" key="8">
    <source>
        <dbReference type="ARBA" id="ARBA00023136"/>
    </source>
</evidence>
<keyword evidence="8 12" id="KW-0472">Membrane</keyword>
<reference evidence="15" key="1">
    <citation type="submission" date="2016-11" db="UniProtKB">
        <authorList>
            <consortium name="WormBaseParasite"/>
        </authorList>
    </citation>
    <scope>IDENTIFICATION</scope>
</reference>
<evidence type="ECO:0000256" key="3">
    <source>
        <dbReference type="ARBA" id="ARBA00022448"/>
    </source>
</evidence>
<dbReference type="GO" id="GO:0015293">
    <property type="term" value="F:symporter activity"/>
    <property type="evidence" value="ECO:0007669"/>
    <property type="project" value="UniProtKB-KW"/>
</dbReference>
<keyword evidence="14" id="KW-1185">Reference proteome</keyword>
<dbReference type="SMART" id="SM00679">
    <property type="entry name" value="CTNS"/>
    <property type="match status" value="2"/>
</dbReference>
<evidence type="ECO:0000256" key="9">
    <source>
        <dbReference type="ARBA" id="ARBA00023228"/>
    </source>
</evidence>
<evidence type="ECO:0000313" key="15">
    <source>
        <dbReference type="WBParaSite" id="L893_g25666.t2"/>
    </source>
</evidence>
<comment type="catalytic activity">
    <reaction evidence="10">
        <text>L-cystine(out) + H(+)(out) = L-cystine(in) + H(+)(in)</text>
        <dbReference type="Rhea" id="RHEA:66172"/>
        <dbReference type="ChEBI" id="CHEBI:15378"/>
        <dbReference type="ChEBI" id="CHEBI:35491"/>
    </reaction>
    <physiologicalReaction direction="left-to-right" evidence="10">
        <dbReference type="Rhea" id="RHEA:66173"/>
    </physiologicalReaction>
</comment>
<dbReference type="PROSITE" id="PS51257">
    <property type="entry name" value="PROKAR_LIPOPROTEIN"/>
    <property type="match status" value="1"/>
</dbReference>
<dbReference type="AlphaFoldDB" id="A0A1I7ZFG8"/>
<dbReference type="NCBIfam" id="TIGR00951">
    <property type="entry name" value="2A43"/>
    <property type="match status" value="1"/>
</dbReference>
<evidence type="ECO:0000313" key="14">
    <source>
        <dbReference type="Proteomes" id="UP000095287"/>
    </source>
</evidence>
<evidence type="ECO:0000256" key="5">
    <source>
        <dbReference type="ARBA" id="ARBA00022737"/>
    </source>
</evidence>
<dbReference type="FunFam" id="1.20.1280.290:FF:000016">
    <property type="entry name" value="Cystinosin homolog"/>
    <property type="match status" value="1"/>
</dbReference>
<keyword evidence="6" id="KW-0769">Symport</keyword>
<keyword evidence="3" id="KW-0813">Transport</keyword>
<evidence type="ECO:0000256" key="7">
    <source>
        <dbReference type="ARBA" id="ARBA00022989"/>
    </source>
</evidence>
<evidence type="ECO:0000256" key="12">
    <source>
        <dbReference type="SAM" id="Phobius"/>
    </source>
</evidence>
<feature type="chain" id="PRO_5009313387" description="Cystinosin homolog" evidence="13">
    <location>
        <begin position="22"/>
        <end position="419"/>
    </location>
</feature>
<feature type="transmembrane region" description="Helical" evidence="12">
    <location>
        <begin position="215"/>
        <end position="235"/>
    </location>
</feature>
<evidence type="ECO:0000256" key="10">
    <source>
        <dbReference type="ARBA" id="ARBA00048473"/>
    </source>
</evidence>
<dbReference type="PANTHER" id="PTHR13131:SF5">
    <property type="entry name" value="CYSTINOSIN"/>
    <property type="match status" value="1"/>
</dbReference>
<keyword evidence="9" id="KW-0458">Lysosome</keyword>
<evidence type="ECO:0000256" key="1">
    <source>
        <dbReference type="ARBA" id="ARBA00004155"/>
    </source>
</evidence>
<comment type="subcellular location">
    <subcellularLocation>
        <location evidence="1">Lysosome membrane</location>
        <topology evidence="1">Multi-pass membrane protein</topology>
    </subcellularLocation>
</comment>
<evidence type="ECO:0000256" key="6">
    <source>
        <dbReference type="ARBA" id="ARBA00022847"/>
    </source>
</evidence>
<dbReference type="WBParaSite" id="L893_g25666.t2">
    <property type="protein sequence ID" value="L893_g25666.t2"/>
    <property type="gene ID" value="L893_g25666"/>
</dbReference>
<evidence type="ECO:0000256" key="2">
    <source>
        <dbReference type="ARBA" id="ARBA00006855"/>
    </source>
</evidence>
<dbReference type="GO" id="GO:0015184">
    <property type="term" value="F:L-cystine transmembrane transporter activity"/>
    <property type="evidence" value="ECO:0007669"/>
    <property type="project" value="TreeGrafter"/>
</dbReference>
<dbReference type="FunFam" id="1.20.1280.290:FF:000018">
    <property type="entry name" value="Cystinosin homolog"/>
    <property type="match status" value="1"/>
</dbReference>
<name>A0A1I7ZFG8_9BILA</name>
<dbReference type="PANTHER" id="PTHR13131">
    <property type="entry name" value="CYSTINOSIN"/>
    <property type="match status" value="1"/>
</dbReference>
<proteinExistence type="inferred from homology"/>
<dbReference type="InterPro" id="IPR005282">
    <property type="entry name" value="LC_transporter"/>
</dbReference>
<evidence type="ECO:0000256" key="11">
    <source>
        <dbReference type="ARBA" id="ARBA00074957"/>
    </source>
</evidence>
<evidence type="ECO:0000256" key="13">
    <source>
        <dbReference type="SAM" id="SignalP"/>
    </source>
</evidence>
<keyword evidence="5" id="KW-0677">Repeat</keyword>
<feature type="transmembrane region" description="Helical" evidence="12">
    <location>
        <begin position="345"/>
        <end position="366"/>
    </location>
</feature>
<organism evidence="14 15">
    <name type="scientific">Steinernema glaseri</name>
    <dbReference type="NCBI Taxonomy" id="37863"/>
    <lineage>
        <taxon>Eukaryota</taxon>
        <taxon>Metazoa</taxon>
        <taxon>Ecdysozoa</taxon>
        <taxon>Nematoda</taxon>
        <taxon>Chromadorea</taxon>
        <taxon>Rhabditida</taxon>
        <taxon>Tylenchina</taxon>
        <taxon>Panagrolaimomorpha</taxon>
        <taxon>Strongyloidoidea</taxon>
        <taxon>Steinernematidae</taxon>
        <taxon>Steinernema</taxon>
    </lineage>
</organism>
<keyword evidence="4 12" id="KW-0812">Transmembrane</keyword>
<keyword evidence="7 12" id="KW-1133">Transmembrane helix</keyword>
<feature type="transmembrane region" description="Helical" evidence="12">
    <location>
        <begin position="164"/>
        <end position="185"/>
    </location>
</feature>
<dbReference type="InterPro" id="IPR006603">
    <property type="entry name" value="PQ-loop_rpt"/>
</dbReference>
<dbReference type="GO" id="GO:0005765">
    <property type="term" value="C:lysosomal membrane"/>
    <property type="evidence" value="ECO:0007669"/>
    <property type="project" value="UniProtKB-SubCell"/>
</dbReference>
<sequence length="419" mass="46458">MAAQRWSAFLLLAFLALGCAAQKPILKPEELEVSVELGETKEISFHIDVELDADVLVTFSNTSGYIELSAEEFVLSGTNKTGSVTVKGVKVTSITYLRIATCRYKDGSEDSKCPLNIEQSSVHIKVVHSNALSIVIIVVGWMYFVAWSVSFYPQIWLNFKRKSVIGLNFDFLQLNIIGFTCYTIYNALMYFDSYIQTLYHKEHVDALNPVLLNDVVFALHALFACIVTVVQCLIYERGTQRVSYICMGLSSVFILFAAVSLVLSVVDVLSWLQFINNLSYVKMGVTLSKYVPQAILNYRRKSTIGWSIGNVLLDFAGGTMDICQMVLQAINTDDWSGFYGNPVKFGLGLVSIVFDVFFIVQHYCLYRHVKVNDAIYEGITNSATSTTISQNNVEAGSTEGVGTVYGANASTVAVRDNNS</sequence>
<feature type="transmembrane region" description="Helical" evidence="12">
    <location>
        <begin position="242"/>
        <end position="266"/>
    </location>
</feature>
<dbReference type="Gene3D" id="1.20.1280.290">
    <property type="match status" value="2"/>
</dbReference>
<dbReference type="Proteomes" id="UP000095287">
    <property type="component" value="Unplaced"/>
</dbReference>
<feature type="transmembrane region" description="Helical" evidence="12">
    <location>
        <begin position="131"/>
        <end position="152"/>
    </location>
</feature>
<comment type="similarity">
    <text evidence="2">Belongs to the cystinosin family.</text>
</comment>